<dbReference type="Pfam" id="PF01051">
    <property type="entry name" value="Rep3_N"/>
    <property type="match status" value="1"/>
</dbReference>
<name>A0AAD5KT09_9CRUS</name>
<evidence type="ECO:0000313" key="3">
    <source>
        <dbReference type="Proteomes" id="UP000820818"/>
    </source>
</evidence>
<dbReference type="InterPro" id="IPR036388">
    <property type="entry name" value="WH-like_DNA-bd_sf"/>
</dbReference>
<dbReference type="InterPro" id="IPR000525">
    <property type="entry name" value="Initiator_Rep_WH1"/>
</dbReference>
<proteinExistence type="predicted"/>
<dbReference type="Proteomes" id="UP000820818">
    <property type="component" value="Unassembled WGS sequence"/>
</dbReference>
<dbReference type="Gene3D" id="1.10.10.10">
    <property type="entry name" value="Winged helix-like DNA-binding domain superfamily/Winged helix DNA-binding domain"/>
    <property type="match status" value="2"/>
</dbReference>
<protein>
    <submittedName>
        <fullName evidence="2">Rep 3 domain containing protein</fullName>
    </submittedName>
</protein>
<sequence length="277" mass="31951">MTSSEIITLEGQPISYQTSDDELDARQPHAISGHVTMSRALAESAHGLTLNEARVMMLAMRCVNPRSSPYQYAKPTSYVKVQVHAADFAKIANLMPDEQGYTNRAAYEGLKTACDKLLDRMAVWHEGPKLHKMRWVYKATYHSKEAWAEISFSPELTPHIFMLGEKFVRYRLEFARGLKSLYSSNLLRLLMTQKDTLFKSINLEDYRKQMEVPEGYKYADIKRYAIVKPVAELNEKADMHIEWKETKRGRSVHSLQFTFTFVKKEKAVQTELDLSND</sequence>
<dbReference type="InterPro" id="IPR036390">
    <property type="entry name" value="WH_DNA-bd_sf"/>
</dbReference>
<dbReference type="GO" id="GO:0003887">
    <property type="term" value="F:DNA-directed DNA polymerase activity"/>
    <property type="evidence" value="ECO:0007669"/>
    <property type="project" value="InterPro"/>
</dbReference>
<reference evidence="2" key="1">
    <citation type="submission" date="2022-05" db="EMBL/GenBank/DDBJ databases">
        <title>A multi-omics perspective on studying reproductive biology in Daphnia sinensis.</title>
        <authorList>
            <person name="Jia J."/>
        </authorList>
    </citation>
    <scope>NUCLEOTIDE SEQUENCE</scope>
    <source>
        <strain evidence="2">WSL</strain>
    </source>
</reference>
<organism evidence="2 3">
    <name type="scientific">Daphnia sinensis</name>
    <dbReference type="NCBI Taxonomy" id="1820382"/>
    <lineage>
        <taxon>Eukaryota</taxon>
        <taxon>Metazoa</taxon>
        <taxon>Ecdysozoa</taxon>
        <taxon>Arthropoda</taxon>
        <taxon>Crustacea</taxon>
        <taxon>Branchiopoda</taxon>
        <taxon>Diplostraca</taxon>
        <taxon>Cladocera</taxon>
        <taxon>Anomopoda</taxon>
        <taxon>Daphniidae</taxon>
        <taxon>Daphnia</taxon>
        <taxon>Daphnia similis group</taxon>
    </lineage>
</organism>
<comment type="caution">
    <text evidence="2">The sequence shown here is derived from an EMBL/GenBank/DDBJ whole genome shotgun (WGS) entry which is preliminary data.</text>
</comment>
<dbReference type="Pfam" id="PF21205">
    <property type="entry name" value="Rep3_C"/>
    <property type="match status" value="1"/>
</dbReference>
<feature type="domain" description="Initiator Rep protein WH1" evidence="1">
    <location>
        <begin position="35"/>
        <end position="191"/>
    </location>
</feature>
<keyword evidence="3" id="KW-1185">Reference proteome</keyword>
<evidence type="ECO:0000259" key="1">
    <source>
        <dbReference type="Pfam" id="PF01051"/>
    </source>
</evidence>
<dbReference type="SUPFAM" id="SSF46785">
    <property type="entry name" value="Winged helix' DNA-binding domain"/>
    <property type="match status" value="2"/>
</dbReference>
<dbReference type="GO" id="GO:0006270">
    <property type="term" value="P:DNA replication initiation"/>
    <property type="evidence" value="ECO:0007669"/>
    <property type="project" value="InterPro"/>
</dbReference>
<gene>
    <name evidence="2" type="ORF">GHT06_006807</name>
</gene>
<dbReference type="AlphaFoldDB" id="A0AAD5KT09"/>
<dbReference type="EMBL" id="WJBH02000358">
    <property type="protein sequence ID" value="KAI9549176.1"/>
    <property type="molecule type" value="Genomic_DNA"/>
</dbReference>
<accession>A0AAD5KT09</accession>
<evidence type="ECO:0000313" key="2">
    <source>
        <dbReference type="EMBL" id="KAI9549176.1"/>
    </source>
</evidence>